<evidence type="ECO:0000256" key="3">
    <source>
        <dbReference type="ARBA" id="ARBA00012438"/>
    </source>
</evidence>
<evidence type="ECO:0000256" key="4">
    <source>
        <dbReference type="ARBA" id="ARBA00022475"/>
    </source>
</evidence>
<comment type="caution">
    <text evidence="15">The sequence shown here is derived from an EMBL/GenBank/DDBJ whole genome shotgun (WGS) entry which is preliminary data.</text>
</comment>
<dbReference type="Pfam" id="PF02518">
    <property type="entry name" value="HATPase_c"/>
    <property type="match status" value="1"/>
</dbReference>
<dbReference type="SUPFAM" id="SSF55874">
    <property type="entry name" value="ATPase domain of HSP90 chaperone/DNA topoisomerase II/histidine kinase"/>
    <property type="match status" value="1"/>
</dbReference>
<protein>
    <recommendedName>
        <fullName evidence="3">histidine kinase</fullName>
        <ecNumber evidence="3">2.7.13.3</ecNumber>
    </recommendedName>
</protein>
<dbReference type="InterPro" id="IPR005467">
    <property type="entry name" value="His_kinase_dom"/>
</dbReference>
<evidence type="ECO:0000256" key="13">
    <source>
        <dbReference type="SAM" id="Phobius"/>
    </source>
</evidence>
<keyword evidence="6" id="KW-0808">Transferase</keyword>
<dbReference type="InterPro" id="IPR003594">
    <property type="entry name" value="HATPase_dom"/>
</dbReference>
<dbReference type="PANTHER" id="PTHR43065">
    <property type="entry name" value="SENSOR HISTIDINE KINASE"/>
    <property type="match status" value="1"/>
</dbReference>
<dbReference type="SMART" id="SM00387">
    <property type="entry name" value="HATPase_c"/>
    <property type="match status" value="1"/>
</dbReference>
<evidence type="ECO:0000256" key="6">
    <source>
        <dbReference type="ARBA" id="ARBA00022679"/>
    </source>
</evidence>
<feature type="transmembrane region" description="Helical" evidence="13">
    <location>
        <begin position="30"/>
        <end position="55"/>
    </location>
</feature>
<dbReference type="Pfam" id="PF00512">
    <property type="entry name" value="HisKA"/>
    <property type="match status" value="1"/>
</dbReference>
<name>A0ABS3TTM6_9PSED</name>
<proteinExistence type="predicted"/>
<dbReference type="PANTHER" id="PTHR43065:SF10">
    <property type="entry name" value="PEROXIDE STRESS-ACTIVATED HISTIDINE KINASE MAK3"/>
    <property type="match status" value="1"/>
</dbReference>
<evidence type="ECO:0000313" key="15">
    <source>
        <dbReference type="EMBL" id="MBO3276728.1"/>
    </source>
</evidence>
<evidence type="ECO:0000256" key="5">
    <source>
        <dbReference type="ARBA" id="ARBA00022553"/>
    </source>
</evidence>
<keyword evidence="9 15" id="KW-0418">Kinase</keyword>
<dbReference type="SUPFAM" id="SSF103190">
    <property type="entry name" value="Sensory domain-like"/>
    <property type="match status" value="1"/>
</dbReference>
<evidence type="ECO:0000256" key="7">
    <source>
        <dbReference type="ARBA" id="ARBA00022692"/>
    </source>
</evidence>
<evidence type="ECO:0000256" key="12">
    <source>
        <dbReference type="ARBA" id="ARBA00023012"/>
    </source>
</evidence>
<sequence>MDVASVWGKYVLEREANAIAPTRPFNLLRWFSVISLAIIATVATGLGFISTRFVVSESLERDALLTSQFIQTLAAGELVHHGVPGVQMADLLIMRNAADIPEDVRHRRLRARTEFLEHLARLPDSLLATVYSADKVVVWSTNKALVGQRMAGDEDLDAAFLTGAEITAEYSDVEEGSVEQKLLRPPKRFFIENYIPLHDNDGKVLAVVEIYKEPVDLVERVNRGYRLIWIATALGGALIYFGLFWIVRRASIQLAAQQHQLVANQTYTALGEMSSAVAHSMRNPLASIRTSAELAQQVSSGAVRQCVDDIISQVDRMSTWIRDLLLCLRPLSGDSEPVEPLAVMRETLQGYKQQLEWSNIQAEIVEQSAPPVINHRLLLSQVFNSVLANAIEAMPRGGRLSVSVLPDPTGEWLHLSIDDTGQGMSRQQELMAFKSFYTTKRGGLGIGLYMVKQIMEHFGGRVSLTSHEDEGTSVRLSFRVARGVAGAAG</sequence>
<dbReference type="InterPro" id="IPR003661">
    <property type="entry name" value="HisK_dim/P_dom"/>
</dbReference>
<dbReference type="Gene3D" id="1.10.287.130">
    <property type="match status" value="1"/>
</dbReference>
<gene>
    <name evidence="15" type="ORF">JFY56_15990</name>
</gene>
<dbReference type="InterPro" id="IPR004358">
    <property type="entry name" value="Sig_transdc_His_kin-like_C"/>
</dbReference>
<dbReference type="EC" id="2.7.13.3" evidence="3"/>
<dbReference type="SUPFAM" id="SSF47384">
    <property type="entry name" value="Homodimeric domain of signal transducing histidine kinase"/>
    <property type="match status" value="1"/>
</dbReference>
<evidence type="ECO:0000256" key="11">
    <source>
        <dbReference type="ARBA" id="ARBA00022989"/>
    </source>
</evidence>
<keyword evidence="8" id="KW-0547">Nucleotide-binding</keyword>
<evidence type="ECO:0000313" key="16">
    <source>
        <dbReference type="Proteomes" id="UP000669060"/>
    </source>
</evidence>
<dbReference type="CDD" id="cd00082">
    <property type="entry name" value="HisKA"/>
    <property type="match status" value="1"/>
</dbReference>
<dbReference type="Proteomes" id="UP000669060">
    <property type="component" value="Unassembled WGS sequence"/>
</dbReference>
<keyword evidence="11 13" id="KW-1133">Transmembrane helix</keyword>
<reference evidence="15 16" key="1">
    <citation type="submission" date="2020-12" db="EMBL/GenBank/DDBJ databases">
        <title>Pseudomonas schmalbachii sp. nov. isolated from millipede gut.</title>
        <authorList>
            <person name="Shelomi M."/>
        </authorList>
    </citation>
    <scope>NUCLEOTIDE SEQUENCE [LARGE SCALE GENOMIC DNA]</scope>
    <source>
        <strain evidence="15 16">Milli4</strain>
    </source>
</reference>
<keyword evidence="10" id="KW-0067">ATP-binding</keyword>
<dbReference type="EMBL" id="JAELYA010000006">
    <property type="protein sequence ID" value="MBO3276728.1"/>
    <property type="molecule type" value="Genomic_DNA"/>
</dbReference>
<keyword evidence="12" id="KW-0902">Two-component regulatory system</keyword>
<dbReference type="PRINTS" id="PR00344">
    <property type="entry name" value="BCTRLSENSOR"/>
</dbReference>
<dbReference type="PROSITE" id="PS50109">
    <property type="entry name" value="HIS_KIN"/>
    <property type="match status" value="1"/>
</dbReference>
<comment type="subcellular location">
    <subcellularLocation>
        <location evidence="2">Cell membrane</location>
        <topology evidence="2">Multi-pass membrane protein</topology>
    </subcellularLocation>
</comment>
<evidence type="ECO:0000256" key="8">
    <source>
        <dbReference type="ARBA" id="ARBA00022741"/>
    </source>
</evidence>
<feature type="transmembrane region" description="Helical" evidence="13">
    <location>
        <begin position="227"/>
        <end position="247"/>
    </location>
</feature>
<dbReference type="InterPro" id="IPR036097">
    <property type="entry name" value="HisK_dim/P_sf"/>
</dbReference>
<evidence type="ECO:0000256" key="1">
    <source>
        <dbReference type="ARBA" id="ARBA00000085"/>
    </source>
</evidence>
<keyword evidence="7 13" id="KW-0812">Transmembrane</keyword>
<comment type="catalytic activity">
    <reaction evidence="1">
        <text>ATP + protein L-histidine = ADP + protein N-phospho-L-histidine.</text>
        <dbReference type="EC" id="2.7.13.3"/>
    </reaction>
</comment>
<dbReference type="InterPro" id="IPR036890">
    <property type="entry name" value="HATPase_C_sf"/>
</dbReference>
<feature type="domain" description="Histidine kinase" evidence="14">
    <location>
        <begin position="276"/>
        <end position="482"/>
    </location>
</feature>
<evidence type="ECO:0000259" key="14">
    <source>
        <dbReference type="PROSITE" id="PS50109"/>
    </source>
</evidence>
<dbReference type="GO" id="GO:0016301">
    <property type="term" value="F:kinase activity"/>
    <property type="evidence" value="ECO:0007669"/>
    <property type="project" value="UniProtKB-KW"/>
</dbReference>
<evidence type="ECO:0000256" key="10">
    <source>
        <dbReference type="ARBA" id="ARBA00022840"/>
    </source>
</evidence>
<accession>A0ABS3TTM6</accession>
<organism evidence="15 16">
    <name type="scientific">Pseudomonas schmalbachii</name>
    <dbReference type="NCBI Taxonomy" id="2816993"/>
    <lineage>
        <taxon>Bacteria</taxon>
        <taxon>Pseudomonadati</taxon>
        <taxon>Pseudomonadota</taxon>
        <taxon>Gammaproteobacteria</taxon>
        <taxon>Pseudomonadales</taxon>
        <taxon>Pseudomonadaceae</taxon>
        <taxon>Pseudomonas</taxon>
    </lineage>
</organism>
<keyword evidence="16" id="KW-1185">Reference proteome</keyword>
<keyword evidence="4" id="KW-1003">Cell membrane</keyword>
<dbReference type="SMART" id="SM00388">
    <property type="entry name" value="HisKA"/>
    <property type="match status" value="1"/>
</dbReference>
<dbReference type="Gene3D" id="3.30.565.10">
    <property type="entry name" value="Histidine kinase-like ATPase, C-terminal domain"/>
    <property type="match status" value="1"/>
</dbReference>
<dbReference type="RefSeq" id="WP_208314832.1">
    <property type="nucleotide sequence ID" value="NZ_JAELYA010000006.1"/>
</dbReference>
<dbReference type="InterPro" id="IPR029151">
    <property type="entry name" value="Sensor-like_sf"/>
</dbReference>
<keyword evidence="5" id="KW-0597">Phosphoprotein</keyword>
<evidence type="ECO:0000256" key="9">
    <source>
        <dbReference type="ARBA" id="ARBA00022777"/>
    </source>
</evidence>
<evidence type="ECO:0000256" key="2">
    <source>
        <dbReference type="ARBA" id="ARBA00004651"/>
    </source>
</evidence>
<keyword evidence="13" id="KW-0472">Membrane</keyword>